<organism evidence="3 4">
    <name type="scientific">Dorea phocaeensis</name>
    <dbReference type="NCBI Taxonomy" id="2040291"/>
    <lineage>
        <taxon>Bacteria</taxon>
        <taxon>Bacillati</taxon>
        <taxon>Bacillota</taxon>
        <taxon>Clostridia</taxon>
        <taxon>Lachnospirales</taxon>
        <taxon>Lachnospiraceae</taxon>
        <taxon>Dorea</taxon>
    </lineage>
</organism>
<keyword evidence="1" id="KW-1133">Transmembrane helix</keyword>
<dbReference type="RefSeq" id="WP_145995110.1">
    <property type="nucleotide sequence ID" value="NZ_JAAITX010000002.1"/>
</dbReference>
<protein>
    <submittedName>
        <fullName evidence="3">DUF2142 domain-containing protein</fullName>
    </submittedName>
</protein>
<keyword evidence="4" id="KW-1185">Reference proteome</keyword>
<feature type="transmembrane region" description="Helical" evidence="1">
    <location>
        <begin position="615"/>
        <end position="636"/>
    </location>
</feature>
<dbReference type="Proteomes" id="UP000528555">
    <property type="component" value="Unassembled WGS sequence"/>
</dbReference>
<evidence type="ECO:0000313" key="5">
    <source>
        <dbReference type="Proteomes" id="UP000701680"/>
    </source>
</evidence>
<dbReference type="Pfam" id="PF09913">
    <property type="entry name" value="DUF2142"/>
    <property type="match status" value="1"/>
</dbReference>
<feature type="transmembrane region" description="Helical" evidence="1">
    <location>
        <begin position="550"/>
        <end position="572"/>
    </location>
</feature>
<feature type="transmembrane region" description="Helical" evidence="1">
    <location>
        <begin position="519"/>
        <end position="538"/>
    </location>
</feature>
<feature type="transmembrane region" description="Helical" evidence="1">
    <location>
        <begin position="372"/>
        <end position="391"/>
    </location>
</feature>
<dbReference type="OrthoDB" id="2220917at2"/>
<comment type="caution">
    <text evidence="3">The sequence shown here is derived from an EMBL/GenBank/DDBJ whole genome shotgun (WGS) entry which is preliminary data.</text>
</comment>
<accession>A0A850HE25</accession>
<dbReference type="Proteomes" id="UP000701680">
    <property type="component" value="Unassembled WGS sequence"/>
</dbReference>
<keyword evidence="1" id="KW-0812">Transmembrane</keyword>
<evidence type="ECO:0000313" key="4">
    <source>
        <dbReference type="Proteomes" id="UP000528555"/>
    </source>
</evidence>
<evidence type="ECO:0000313" key="3">
    <source>
        <dbReference type="EMBL" id="NVH57775.1"/>
    </source>
</evidence>
<feature type="transmembrane region" description="Helical" evidence="1">
    <location>
        <begin position="584"/>
        <end position="603"/>
    </location>
</feature>
<dbReference type="EMBL" id="JAAIUO010000002">
    <property type="protein sequence ID" value="NSK14138.1"/>
    <property type="molecule type" value="Genomic_DNA"/>
</dbReference>
<keyword evidence="1" id="KW-0472">Membrane</keyword>
<evidence type="ECO:0000256" key="1">
    <source>
        <dbReference type="SAM" id="Phobius"/>
    </source>
</evidence>
<feature type="transmembrane region" description="Helical" evidence="1">
    <location>
        <begin position="204"/>
        <end position="225"/>
    </location>
</feature>
<dbReference type="InterPro" id="IPR018674">
    <property type="entry name" value="DUF2142_membrane"/>
</dbReference>
<feature type="transmembrane region" description="Helical" evidence="1">
    <location>
        <begin position="176"/>
        <end position="197"/>
    </location>
</feature>
<dbReference type="EMBL" id="JAAITX010000002">
    <property type="protein sequence ID" value="NVH57775.1"/>
    <property type="molecule type" value="Genomic_DNA"/>
</dbReference>
<reference evidence="4 5" key="1">
    <citation type="journal article" date="2020" name="Cell Host Microbe">
        <title>Functional and Genomic Variation between Human-Derived Isolates of Lachnospiraceae Reveals Inter- and Intra-Species Diversity.</title>
        <authorList>
            <person name="Sorbara M.T."/>
            <person name="Littmann E.R."/>
            <person name="Fontana E."/>
            <person name="Moody T.U."/>
            <person name="Kohout C.E."/>
            <person name="Gjonbalaj M."/>
            <person name="Eaton V."/>
            <person name="Seok R."/>
            <person name="Leiner I.M."/>
            <person name="Pamer E.G."/>
        </authorList>
    </citation>
    <scope>NUCLEOTIDE SEQUENCE [LARGE SCALE GENOMIC DNA]</scope>
    <source>
        <strain evidence="3 4">MSK.17.11</strain>
        <strain evidence="2 5">MSK.17.38</strain>
    </source>
</reference>
<proteinExistence type="predicted"/>
<gene>
    <name evidence="3" type="ORF">G5A66_03720</name>
    <name evidence="2" type="ORF">G5A75_04480</name>
</gene>
<name>A0A850HE25_9FIRM</name>
<feature type="transmembrane region" description="Helical" evidence="1">
    <location>
        <begin position="441"/>
        <end position="462"/>
    </location>
</feature>
<reference evidence="3" key="2">
    <citation type="submission" date="2020-02" db="EMBL/GenBank/DDBJ databases">
        <authorList>
            <person name="Littmann E."/>
            <person name="Sorbara M."/>
        </authorList>
    </citation>
    <scope>NUCLEOTIDE SEQUENCE</scope>
    <source>
        <strain evidence="3">MSK.17.11</strain>
        <strain evidence="2">MSK.17.38</strain>
    </source>
</reference>
<feature type="transmembrane region" description="Helical" evidence="1">
    <location>
        <begin position="403"/>
        <end position="429"/>
    </location>
</feature>
<dbReference type="AlphaFoldDB" id="A0A850HE25"/>
<sequence length="638" mass="71427">MLFSMSMLVAYKNEWQVAMVQPQVVYTEGKTSELTGTEGVLLEDGKNVSQKIRVKSTEMQGISLYLDTTAVEHEELLKVELQKGENGDKIHAWTYDLNQENRSGFFDFGLEKPMKVEEGEELIINFSVESEGEVQSRFIKVEKDSDTETALAVDGTQEDEIVPYRVTNGNYANLKFFAFAFYIGGSLAILGICVLLVKKKPLEWMFVGCALVLGILYLFVIPPFVVPDEPAHFVTVYEESSQILGEPTSDAEDNILVEKEAWGNRTTVSREAYMHFMQGTLGKIDSSDEMVSTRTSLSKLHPGYIPQVLGVTLARMLDMNGAQLVLLGRVFALLWYCFIMFWALRFIPIGKVTLFIIGIFPMTMQQVVSYNYDSVLFGICFFLFAYLFRLIYKDEKIKWTNILIIACIVVAIASIKFVYLPILILALFIPCAKFGGKKKKTMVACGTILLGGVVSMAVKLSAVQGALSSGSAPGGTKVSLDYCLNNLGAVIQIFYRTLERRVSEYFSQMIASPLGWLEIGVPSIIIIALTVILLLSLIQRKEENYTVSAGMRWTSIITFAGVSAVIIMVLFLDHTSVHDTLIQGVQGRYFLPILPMIIVMLQNNNITIKKRIDHYLILFSVYLNCMTLYFVTLVGIGR</sequence>
<feature type="transmembrane region" description="Helical" evidence="1">
    <location>
        <begin position="333"/>
        <end position="360"/>
    </location>
</feature>
<evidence type="ECO:0000313" key="2">
    <source>
        <dbReference type="EMBL" id="NSK14138.1"/>
    </source>
</evidence>